<evidence type="ECO:0000313" key="2">
    <source>
        <dbReference type="Proteomes" id="UP001293254"/>
    </source>
</evidence>
<reference evidence="1" key="1">
    <citation type="submission" date="2020-06" db="EMBL/GenBank/DDBJ databases">
        <authorList>
            <person name="Li T."/>
            <person name="Hu X."/>
            <person name="Zhang T."/>
            <person name="Song X."/>
            <person name="Zhang H."/>
            <person name="Dai N."/>
            <person name="Sheng W."/>
            <person name="Hou X."/>
            <person name="Wei L."/>
        </authorList>
    </citation>
    <scope>NUCLEOTIDE SEQUENCE</scope>
    <source>
        <strain evidence="1">3651</strain>
        <tissue evidence="1">Leaf</tissue>
    </source>
</reference>
<gene>
    <name evidence="1" type="ORF">Salat_2657200</name>
</gene>
<evidence type="ECO:0000313" key="1">
    <source>
        <dbReference type="EMBL" id="KAK4415498.1"/>
    </source>
</evidence>
<organism evidence="1 2">
    <name type="scientific">Sesamum alatum</name>
    <dbReference type="NCBI Taxonomy" id="300844"/>
    <lineage>
        <taxon>Eukaryota</taxon>
        <taxon>Viridiplantae</taxon>
        <taxon>Streptophyta</taxon>
        <taxon>Embryophyta</taxon>
        <taxon>Tracheophyta</taxon>
        <taxon>Spermatophyta</taxon>
        <taxon>Magnoliopsida</taxon>
        <taxon>eudicotyledons</taxon>
        <taxon>Gunneridae</taxon>
        <taxon>Pentapetalae</taxon>
        <taxon>asterids</taxon>
        <taxon>lamiids</taxon>
        <taxon>Lamiales</taxon>
        <taxon>Pedaliaceae</taxon>
        <taxon>Sesamum</taxon>
    </lineage>
</organism>
<name>A0AAE1XQ79_9LAMI</name>
<sequence length="176" mass="18100">MAGSVFMGPPAVSGLKVGYYPNSGFGAARRGIGIFDFPARGLSDGRGTMAEGRDESASSVAADVDSGKQLSAVRGGFATVGLSTAACEFVGLGSMEETDLRKNSPLHQGRSSHKPHINQYIKPALFNPNEALIASSSASAEFLPGGRLTSSVSPSRVAATPTAHFVCGTERSPEPV</sequence>
<comment type="caution">
    <text evidence="1">The sequence shown here is derived from an EMBL/GenBank/DDBJ whole genome shotgun (WGS) entry which is preliminary data.</text>
</comment>
<protein>
    <submittedName>
        <fullName evidence="1">Uncharacterized protein</fullName>
    </submittedName>
</protein>
<dbReference type="Proteomes" id="UP001293254">
    <property type="component" value="Unassembled WGS sequence"/>
</dbReference>
<proteinExistence type="predicted"/>
<dbReference type="EMBL" id="JACGWO010000011">
    <property type="protein sequence ID" value="KAK4415498.1"/>
    <property type="molecule type" value="Genomic_DNA"/>
</dbReference>
<accession>A0AAE1XQ79</accession>
<reference evidence="1" key="2">
    <citation type="journal article" date="2024" name="Plant">
        <title>Genomic evolution and insights into agronomic trait innovations of Sesamum species.</title>
        <authorList>
            <person name="Miao H."/>
            <person name="Wang L."/>
            <person name="Qu L."/>
            <person name="Liu H."/>
            <person name="Sun Y."/>
            <person name="Le M."/>
            <person name="Wang Q."/>
            <person name="Wei S."/>
            <person name="Zheng Y."/>
            <person name="Lin W."/>
            <person name="Duan Y."/>
            <person name="Cao H."/>
            <person name="Xiong S."/>
            <person name="Wang X."/>
            <person name="Wei L."/>
            <person name="Li C."/>
            <person name="Ma Q."/>
            <person name="Ju M."/>
            <person name="Zhao R."/>
            <person name="Li G."/>
            <person name="Mu C."/>
            <person name="Tian Q."/>
            <person name="Mei H."/>
            <person name="Zhang T."/>
            <person name="Gao T."/>
            <person name="Zhang H."/>
        </authorList>
    </citation>
    <scope>NUCLEOTIDE SEQUENCE</scope>
    <source>
        <strain evidence="1">3651</strain>
    </source>
</reference>
<keyword evidence="2" id="KW-1185">Reference proteome</keyword>
<dbReference type="AlphaFoldDB" id="A0AAE1XQ79"/>